<gene>
    <name evidence="4" type="ORF">AGLY_005091</name>
</gene>
<evidence type="ECO:0000256" key="2">
    <source>
        <dbReference type="ARBA" id="ARBA00022737"/>
    </source>
</evidence>
<organism evidence="4 5">
    <name type="scientific">Aphis glycines</name>
    <name type="common">Soybean aphid</name>
    <dbReference type="NCBI Taxonomy" id="307491"/>
    <lineage>
        <taxon>Eukaryota</taxon>
        <taxon>Metazoa</taxon>
        <taxon>Ecdysozoa</taxon>
        <taxon>Arthropoda</taxon>
        <taxon>Hexapoda</taxon>
        <taxon>Insecta</taxon>
        <taxon>Pterygota</taxon>
        <taxon>Neoptera</taxon>
        <taxon>Paraneoptera</taxon>
        <taxon>Hemiptera</taxon>
        <taxon>Sternorrhyncha</taxon>
        <taxon>Aphidomorpha</taxon>
        <taxon>Aphidoidea</taxon>
        <taxon>Aphididae</taxon>
        <taxon>Aphidini</taxon>
        <taxon>Aphis</taxon>
        <taxon>Aphis</taxon>
    </lineage>
</organism>
<dbReference type="Pfam" id="PF00400">
    <property type="entry name" value="WD40"/>
    <property type="match status" value="3"/>
</dbReference>
<accession>A0A6G0TY20</accession>
<dbReference type="PROSITE" id="PS50294">
    <property type="entry name" value="WD_REPEATS_REGION"/>
    <property type="match status" value="2"/>
</dbReference>
<evidence type="ECO:0008006" key="6">
    <source>
        <dbReference type="Google" id="ProtNLM"/>
    </source>
</evidence>
<name>A0A6G0TY20_APHGL</name>
<dbReference type="PROSITE" id="PS50082">
    <property type="entry name" value="WD_REPEATS_2"/>
    <property type="match status" value="2"/>
</dbReference>
<proteinExistence type="predicted"/>
<dbReference type="InterPro" id="IPR036322">
    <property type="entry name" value="WD40_repeat_dom_sf"/>
</dbReference>
<dbReference type="SMART" id="SM00320">
    <property type="entry name" value="WD40"/>
    <property type="match status" value="7"/>
</dbReference>
<dbReference type="InterPro" id="IPR001680">
    <property type="entry name" value="WD40_rpt"/>
</dbReference>
<sequence>MSSVTNRRNILQLIRDRELNDHIRTKYALKSNLYYKCISKLGLLAQLEGHQGCVNCLQWNLNGSTLASASDDYQVILWDPFLQKVKTTIKTLHRGNIFSVKFIPSCNDDIVATGAGDWSSHTYNVTTGHKLSSCNCSHGRVKRLAIANDTPSVYWSASEDGCISQHDMRMSHECPTEKSKITLVTIYGQSGKKIEAKCLDINQLKTEQLAVGANDQYVRLYDRRMIRSLSSFTVKHSNSKNSSSEFDFVCTDNSATETLNQFQSALQYYVPGHIHPYAEILPKKQRSYVITYLTFSPDGQELLVNYGGDYVYLYNLMDQADNAFFNVPKVMKVPREHGEGSSLDITDDPVPVPHSTLPDKVEKLKLKIINCLMSICHILKHDIIANYLFEKEEYTAAIYIYNEAIDIYKCSVLFSNRAAAYIKRKWEGDYYAALKDCVTALKLEPNHMKAHFRLAVCLCELGMLKDSKMYLDQFTLKYPLYKNSAAYKGLQNDLKNEEARSRERRAYPTPNYHEVLHIEQVEKITSEKYFSSRSKDYLHRYYGHCNTSTDIKEANFFGNKNQFIVAGSDDGLFFVWDKHTENNLLLLKGDSSIVNCVQPHPSEFMLATSGIDNEVKLWSPLSDDVDNAFKVENYKRTARINQSRMMADPFDIIMNNMRRDILEGNESHEFHTVREQYGVDPLSDDFDCLMS</sequence>
<dbReference type="PANTHER" id="PTHR15574:SF40">
    <property type="entry name" value="WD AND TETRATRICOPEPTIDE REPEATS PROTEIN 1"/>
    <property type="match status" value="1"/>
</dbReference>
<dbReference type="OrthoDB" id="4869960at2759"/>
<evidence type="ECO:0000313" key="4">
    <source>
        <dbReference type="EMBL" id="KAE9539839.1"/>
    </source>
</evidence>
<dbReference type="PANTHER" id="PTHR15574">
    <property type="entry name" value="WD REPEAT DOMAIN-CONTAINING FAMILY"/>
    <property type="match status" value="1"/>
</dbReference>
<protein>
    <recommendedName>
        <fullName evidence="6">WD and tetratricopeptide repeats protein 1</fullName>
    </recommendedName>
</protein>
<keyword evidence="2" id="KW-0677">Repeat</keyword>
<feature type="repeat" description="WD" evidence="3">
    <location>
        <begin position="587"/>
        <end position="619"/>
    </location>
</feature>
<dbReference type="InterPro" id="IPR045151">
    <property type="entry name" value="DCAF8"/>
</dbReference>
<dbReference type="EMBL" id="VYZN01000014">
    <property type="protein sequence ID" value="KAE9539839.1"/>
    <property type="molecule type" value="Genomic_DNA"/>
</dbReference>
<keyword evidence="1 3" id="KW-0853">WD repeat</keyword>
<feature type="repeat" description="WD" evidence="3">
    <location>
        <begin position="47"/>
        <end position="79"/>
    </location>
</feature>
<reference evidence="4 5" key="1">
    <citation type="submission" date="2019-08" db="EMBL/GenBank/DDBJ databases">
        <title>The genome of the soybean aphid Biotype 1, its phylome, world population structure and adaptation to the North American continent.</title>
        <authorList>
            <person name="Giordano R."/>
            <person name="Donthu R.K."/>
            <person name="Hernandez A.G."/>
            <person name="Wright C.L."/>
            <person name="Zimin A.V."/>
        </authorList>
    </citation>
    <scope>NUCLEOTIDE SEQUENCE [LARGE SCALE GENOMIC DNA]</scope>
    <source>
        <tissue evidence="4">Whole aphids</tissue>
    </source>
</reference>
<dbReference type="Gene3D" id="1.25.40.10">
    <property type="entry name" value="Tetratricopeptide repeat domain"/>
    <property type="match status" value="1"/>
</dbReference>
<dbReference type="InterPro" id="IPR015943">
    <property type="entry name" value="WD40/YVTN_repeat-like_dom_sf"/>
</dbReference>
<dbReference type="GO" id="GO:0080008">
    <property type="term" value="C:Cul4-RING E3 ubiquitin ligase complex"/>
    <property type="evidence" value="ECO:0007669"/>
    <property type="project" value="TreeGrafter"/>
</dbReference>
<dbReference type="Proteomes" id="UP000475862">
    <property type="component" value="Unassembled WGS sequence"/>
</dbReference>
<dbReference type="SUPFAM" id="SSF50978">
    <property type="entry name" value="WD40 repeat-like"/>
    <property type="match status" value="1"/>
</dbReference>
<keyword evidence="5" id="KW-1185">Reference proteome</keyword>
<comment type="caution">
    <text evidence="4">The sequence shown here is derived from an EMBL/GenBank/DDBJ whole genome shotgun (WGS) entry which is preliminary data.</text>
</comment>
<evidence type="ECO:0000256" key="3">
    <source>
        <dbReference type="PROSITE-ProRule" id="PRU00221"/>
    </source>
</evidence>
<dbReference type="SUPFAM" id="SSF48452">
    <property type="entry name" value="TPR-like"/>
    <property type="match status" value="1"/>
</dbReference>
<dbReference type="AlphaFoldDB" id="A0A6G0TY20"/>
<dbReference type="InterPro" id="IPR011990">
    <property type="entry name" value="TPR-like_helical_dom_sf"/>
</dbReference>
<dbReference type="GO" id="GO:0005737">
    <property type="term" value="C:cytoplasm"/>
    <property type="evidence" value="ECO:0007669"/>
    <property type="project" value="TreeGrafter"/>
</dbReference>
<evidence type="ECO:0000256" key="1">
    <source>
        <dbReference type="ARBA" id="ARBA00022574"/>
    </source>
</evidence>
<dbReference type="Gene3D" id="2.130.10.10">
    <property type="entry name" value="YVTN repeat-like/Quinoprotein amine dehydrogenase"/>
    <property type="match status" value="2"/>
</dbReference>
<evidence type="ECO:0000313" key="5">
    <source>
        <dbReference type="Proteomes" id="UP000475862"/>
    </source>
</evidence>
<dbReference type="GO" id="GO:0045717">
    <property type="term" value="P:negative regulation of fatty acid biosynthetic process"/>
    <property type="evidence" value="ECO:0007669"/>
    <property type="project" value="TreeGrafter"/>
</dbReference>